<dbReference type="InterPro" id="IPR022414">
    <property type="entry name" value="ATP-guanido_PTrfase_cat"/>
</dbReference>
<dbReference type="PANTHER" id="PTHR11547">
    <property type="entry name" value="ARGININE OR CREATINE KINASE"/>
    <property type="match status" value="1"/>
</dbReference>
<evidence type="ECO:0000256" key="2">
    <source>
        <dbReference type="ARBA" id="ARBA00022741"/>
    </source>
</evidence>
<dbReference type="GO" id="GO:0005524">
    <property type="term" value="F:ATP binding"/>
    <property type="evidence" value="ECO:0007669"/>
    <property type="project" value="UniProtKB-UniRule"/>
</dbReference>
<accession>A0A0J6CSC5</accession>
<sequence>MSLQRFISEAVSPWMKDEGPDSDIVMSSRVRFARNLKNYVFPILSDREQNLEVIKEVRSEFNDVPDDHIGELELLEMEDLKPIEKRVLVEKHLISRNLIEQSKNGAVLLSENETVSIMVNEEDHFRIQCLVAGFELKKAFNLANSLDDWIESKVDYAFDERRGYLTSCPTNVGTGMRASVMLHLPALVLTQQLNHIIPAINQLGLVVRGSYGEGSEALGNIFQISNQITLGKTETDIIEDLQGVVMQVIEKERAARRALLDNSRIELEDRVYRSLGILENSRIIQSKEAAKCLSDVRLGIDLGLVKGLSKSILTELLILTQPGFLQQFAGASLTPTERDIKRATLIRERLELEYQLSKKSEGDEQ</sequence>
<dbReference type="CDD" id="cd07930">
    <property type="entry name" value="bacterial_phosphagen_kinase"/>
    <property type="match status" value="1"/>
</dbReference>
<feature type="binding site" evidence="6 7">
    <location>
        <position position="126"/>
    </location>
    <ligand>
        <name>ATP</name>
        <dbReference type="ChEBI" id="CHEBI:30616"/>
    </ligand>
</feature>
<feature type="binding site" evidence="6 7">
    <location>
        <position position="92"/>
    </location>
    <ligand>
        <name>ATP</name>
        <dbReference type="ChEBI" id="CHEBI:30616"/>
    </ligand>
</feature>
<dbReference type="STRING" id="157733.AB986_19355"/>
<dbReference type="InterPro" id="IPR014746">
    <property type="entry name" value="Gln_synth/guanido_kin_cat_dom"/>
</dbReference>
<dbReference type="Proteomes" id="UP000035996">
    <property type="component" value="Unassembled WGS sequence"/>
</dbReference>
<dbReference type="InterPro" id="IPR022415">
    <property type="entry name" value="ATP-guanido_PTrfase_AS"/>
</dbReference>
<comment type="similarity">
    <text evidence="6 7 8">Belongs to the ATP:guanido phosphotransferase family.</text>
</comment>
<keyword evidence="4 6" id="KW-0067">ATP-binding</keyword>
<dbReference type="Gene3D" id="3.30.590.10">
    <property type="entry name" value="Glutamine synthetase/guanido kinase, catalytic domain"/>
    <property type="match status" value="1"/>
</dbReference>
<evidence type="ECO:0000256" key="1">
    <source>
        <dbReference type="ARBA" id="ARBA00022679"/>
    </source>
</evidence>
<evidence type="ECO:0000256" key="4">
    <source>
        <dbReference type="ARBA" id="ARBA00022840"/>
    </source>
</evidence>
<dbReference type="NCBIfam" id="NF002194">
    <property type="entry name" value="PRK01059.1-4"/>
    <property type="match status" value="1"/>
</dbReference>
<evidence type="ECO:0000256" key="3">
    <source>
        <dbReference type="ARBA" id="ARBA00022777"/>
    </source>
</evidence>
<dbReference type="PATRIC" id="fig|157733.3.peg.3"/>
<evidence type="ECO:0000256" key="8">
    <source>
        <dbReference type="RuleBase" id="RU000505"/>
    </source>
</evidence>
<evidence type="ECO:0000313" key="11">
    <source>
        <dbReference type="Proteomes" id="UP000035996"/>
    </source>
</evidence>
<evidence type="ECO:0000256" key="5">
    <source>
        <dbReference type="ARBA" id="ARBA00051816"/>
    </source>
</evidence>
<dbReference type="AlphaFoldDB" id="A0A0J6CSC5"/>
<organism evidence="10 11">
    <name type="scientific">Guptibacillus hwajinpoensis</name>
    <dbReference type="NCBI Taxonomy" id="208199"/>
    <lineage>
        <taxon>Bacteria</taxon>
        <taxon>Bacillati</taxon>
        <taxon>Bacillota</taxon>
        <taxon>Bacilli</taxon>
        <taxon>Bacillales</taxon>
        <taxon>Guptibacillaceae</taxon>
        <taxon>Guptibacillus</taxon>
    </lineage>
</organism>
<feature type="domain" description="Phosphagen kinase C-terminal" evidence="9">
    <location>
        <begin position="24"/>
        <end position="255"/>
    </location>
</feature>
<dbReference type="FunFam" id="3.30.590.10:FF:000007">
    <property type="entry name" value="Protein-arginine kinase"/>
    <property type="match status" value="1"/>
</dbReference>
<dbReference type="GO" id="GO:1990424">
    <property type="term" value="F:protein arginine kinase activity"/>
    <property type="evidence" value="ECO:0007669"/>
    <property type="project" value="UniProtKB-EC"/>
</dbReference>
<dbReference type="InterPro" id="IPR023660">
    <property type="entry name" value="Arg_Kinase"/>
</dbReference>
<feature type="binding site" evidence="6 7">
    <location>
        <begin position="27"/>
        <end position="31"/>
    </location>
    <ligand>
        <name>ATP</name>
        <dbReference type="ChEBI" id="CHEBI:30616"/>
    </ligand>
</feature>
<dbReference type="GO" id="GO:0005615">
    <property type="term" value="C:extracellular space"/>
    <property type="evidence" value="ECO:0007669"/>
    <property type="project" value="TreeGrafter"/>
</dbReference>
<dbReference type="NCBIfam" id="NF002195">
    <property type="entry name" value="PRK01059.1-5"/>
    <property type="match status" value="1"/>
</dbReference>
<evidence type="ECO:0000313" key="10">
    <source>
        <dbReference type="EMBL" id="KMM36020.1"/>
    </source>
</evidence>
<dbReference type="GO" id="GO:0004111">
    <property type="term" value="F:creatine kinase activity"/>
    <property type="evidence" value="ECO:0007669"/>
    <property type="project" value="InterPro"/>
</dbReference>
<gene>
    <name evidence="6" type="primary">mcsB</name>
    <name evidence="10" type="ORF">AB986_19355</name>
</gene>
<dbReference type="RefSeq" id="WP_048313289.1">
    <property type="nucleotide sequence ID" value="NZ_CP119526.1"/>
</dbReference>
<keyword evidence="11" id="KW-1185">Reference proteome</keyword>
<protein>
    <recommendedName>
        <fullName evidence="6">Protein-arginine kinase</fullName>
        <ecNumber evidence="6">2.7.14.1</ecNumber>
    </recommendedName>
</protein>
<comment type="activity regulation">
    <text evidence="6">Appears to be allosterically activated by the binding of pArg-containing polypeptides to the pArg-binding pocket localized in the C-terminal domain of McsB.</text>
</comment>
<feature type="binding site" evidence="7">
    <location>
        <begin position="208"/>
        <end position="213"/>
    </location>
    <ligand>
        <name>ATP</name>
        <dbReference type="ChEBI" id="CHEBI:30616"/>
    </ligand>
</feature>
<dbReference type="EMBL" id="LELK01000011">
    <property type="protein sequence ID" value="KMM36020.1"/>
    <property type="molecule type" value="Genomic_DNA"/>
</dbReference>
<keyword evidence="6" id="KW-0021">Allosteric enzyme</keyword>
<dbReference type="SUPFAM" id="SSF55931">
    <property type="entry name" value="Glutamine synthetase/guanido kinase"/>
    <property type="match status" value="1"/>
</dbReference>
<comment type="caution">
    <text evidence="6">Lacks conserved residue(s) required for the propagation of feature annotation.</text>
</comment>
<dbReference type="Pfam" id="PF00217">
    <property type="entry name" value="ATP-gua_Ptrans"/>
    <property type="match status" value="1"/>
</dbReference>
<dbReference type="GO" id="GO:0046314">
    <property type="term" value="P:phosphocreatine biosynthetic process"/>
    <property type="evidence" value="ECO:0007669"/>
    <property type="project" value="InterPro"/>
</dbReference>
<keyword evidence="1 6" id="KW-0808">Transferase</keyword>
<comment type="catalytic activity">
    <reaction evidence="5 6">
        <text>L-arginyl-[protein] + ATP = N(omega)-phospho-L-arginyl-[protein] + ADP + H(+)</text>
        <dbReference type="Rhea" id="RHEA:43384"/>
        <dbReference type="Rhea" id="RHEA-COMP:10532"/>
        <dbReference type="Rhea" id="RHEA-COMP:10533"/>
        <dbReference type="ChEBI" id="CHEBI:15378"/>
        <dbReference type="ChEBI" id="CHEBI:29965"/>
        <dbReference type="ChEBI" id="CHEBI:30616"/>
        <dbReference type="ChEBI" id="CHEBI:83226"/>
        <dbReference type="ChEBI" id="CHEBI:456216"/>
        <dbReference type="EC" id="2.7.14.1"/>
    </reaction>
</comment>
<proteinExistence type="inferred from homology"/>
<evidence type="ECO:0000256" key="7">
    <source>
        <dbReference type="PROSITE-ProRule" id="PRU00843"/>
    </source>
</evidence>
<dbReference type="InterPro" id="IPR000749">
    <property type="entry name" value="ATP-guanido_PTrfase"/>
</dbReference>
<reference evidence="10" key="1">
    <citation type="submission" date="2015-06" db="EMBL/GenBank/DDBJ databases">
        <authorList>
            <person name="Liu B."/>
            <person name="Wang J."/>
            <person name="Zhu Y."/>
            <person name="Liu G."/>
            <person name="Chen Q."/>
            <person name="Zheng C."/>
            <person name="Che J."/>
            <person name="Ge C."/>
            <person name="Shi H."/>
            <person name="Pan Z."/>
            <person name="Liu X."/>
        </authorList>
    </citation>
    <scope>NUCLEOTIDE SEQUENCE [LARGE SCALE GENOMIC DNA]</scope>
    <source>
        <strain evidence="10">DSM 16346</strain>
    </source>
</reference>
<dbReference type="HAMAP" id="MF_00602">
    <property type="entry name" value="Prot_Arg_kinase"/>
    <property type="match status" value="1"/>
</dbReference>
<dbReference type="PROSITE" id="PS51510">
    <property type="entry name" value="PHOSPHAGEN_KINASE_C"/>
    <property type="match status" value="1"/>
</dbReference>
<feature type="binding site" evidence="6 7">
    <location>
        <begin position="177"/>
        <end position="181"/>
    </location>
    <ligand>
        <name>ATP</name>
        <dbReference type="ChEBI" id="CHEBI:30616"/>
    </ligand>
</feature>
<dbReference type="EC" id="2.7.14.1" evidence="6"/>
<dbReference type="PANTHER" id="PTHR11547:SF38">
    <property type="entry name" value="ARGININE KINASE 1-RELATED"/>
    <property type="match status" value="1"/>
</dbReference>
<evidence type="ECO:0000256" key="6">
    <source>
        <dbReference type="HAMAP-Rule" id="MF_00602"/>
    </source>
</evidence>
<evidence type="ECO:0000259" key="9">
    <source>
        <dbReference type="PROSITE" id="PS51510"/>
    </source>
</evidence>
<keyword evidence="2 6" id="KW-0547">Nucleotide-binding</keyword>
<keyword evidence="3 6" id="KW-0418">Kinase</keyword>
<comment type="caution">
    <text evidence="10">The sequence shown here is derived from an EMBL/GenBank/DDBJ whole genome shotgun (WGS) entry which is preliminary data.</text>
</comment>
<comment type="function">
    <text evidence="6">Catalyzes the specific phosphorylation of arginine residues in proteins.</text>
</comment>
<feature type="short sequence motif" description="RDXXRA motif of the pArg binding pocket involved in allosteric regulation" evidence="6">
    <location>
        <begin position="338"/>
        <end position="343"/>
    </location>
</feature>
<name>A0A0J6CSC5_9BACL</name>
<dbReference type="OrthoDB" id="9791353at2"/>
<dbReference type="PROSITE" id="PS00112">
    <property type="entry name" value="PHOSPHAGEN_KINASE"/>
    <property type="match status" value="1"/>
</dbReference>